<gene>
    <name evidence="4" type="ORF">GCM10009118_00040</name>
</gene>
<evidence type="ECO:0000259" key="2">
    <source>
        <dbReference type="PROSITE" id="PS50110"/>
    </source>
</evidence>
<dbReference type="RefSeq" id="WP_343783784.1">
    <property type="nucleotide sequence ID" value="NZ_BAAAFH010000001.1"/>
</dbReference>
<keyword evidence="4" id="KW-0238">DNA-binding</keyword>
<evidence type="ECO:0000256" key="1">
    <source>
        <dbReference type="PROSITE-ProRule" id="PRU00169"/>
    </source>
</evidence>
<reference evidence="4 5" key="1">
    <citation type="journal article" date="2019" name="Int. J. Syst. Evol. Microbiol.">
        <title>The Global Catalogue of Microorganisms (GCM) 10K type strain sequencing project: providing services to taxonomists for standard genome sequencing and annotation.</title>
        <authorList>
            <consortium name="The Broad Institute Genomics Platform"/>
            <consortium name="The Broad Institute Genome Sequencing Center for Infectious Disease"/>
            <person name="Wu L."/>
            <person name="Ma J."/>
        </authorList>
    </citation>
    <scope>NUCLEOTIDE SEQUENCE [LARGE SCALE GENOMIC DNA]</scope>
    <source>
        <strain evidence="4 5">JCM 16083</strain>
    </source>
</reference>
<organism evidence="4 5">
    <name type="scientific">Wandonia haliotis</name>
    <dbReference type="NCBI Taxonomy" id="574963"/>
    <lineage>
        <taxon>Bacteria</taxon>
        <taxon>Pseudomonadati</taxon>
        <taxon>Bacteroidota</taxon>
        <taxon>Flavobacteriia</taxon>
        <taxon>Flavobacteriales</taxon>
        <taxon>Crocinitomicaceae</taxon>
        <taxon>Wandonia</taxon>
    </lineage>
</organism>
<comment type="caution">
    <text evidence="4">The sequence shown here is derived from an EMBL/GenBank/DDBJ whole genome shotgun (WGS) entry which is preliminary data.</text>
</comment>
<feature type="domain" description="Response regulatory" evidence="2">
    <location>
        <begin position="2"/>
        <end position="115"/>
    </location>
</feature>
<feature type="domain" description="HTH LytTR-type" evidence="3">
    <location>
        <begin position="140"/>
        <end position="231"/>
    </location>
</feature>
<dbReference type="SMART" id="SM00448">
    <property type="entry name" value="REC"/>
    <property type="match status" value="1"/>
</dbReference>
<dbReference type="PROSITE" id="PS50930">
    <property type="entry name" value="HTH_LYTTR"/>
    <property type="match status" value="1"/>
</dbReference>
<dbReference type="Gene3D" id="2.40.50.1020">
    <property type="entry name" value="LytTr DNA-binding domain"/>
    <property type="match status" value="1"/>
</dbReference>
<keyword evidence="1" id="KW-0597">Phosphoprotein</keyword>
<dbReference type="PROSITE" id="PS50110">
    <property type="entry name" value="RESPONSE_REGULATORY"/>
    <property type="match status" value="1"/>
</dbReference>
<dbReference type="Gene3D" id="3.40.50.2300">
    <property type="match status" value="1"/>
</dbReference>
<dbReference type="Pfam" id="PF04397">
    <property type="entry name" value="LytTR"/>
    <property type="match status" value="1"/>
</dbReference>
<dbReference type="EMBL" id="BAAAFH010000001">
    <property type="protein sequence ID" value="GAA0873596.1"/>
    <property type="molecule type" value="Genomic_DNA"/>
</dbReference>
<dbReference type="Proteomes" id="UP001501126">
    <property type="component" value="Unassembled WGS sequence"/>
</dbReference>
<evidence type="ECO:0000259" key="3">
    <source>
        <dbReference type="PROSITE" id="PS50930"/>
    </source>
</evidence>
<protein>
    <submittedName>
        <fullName evidence="4">LytTR family DNA-binding domain-containing protein</fullName>
    </submittedName>
</protein>
<feature type="modified residue" description="4-aspartylphosphate" evidence="1">
    <location>
        <position position="54"/>
    </location>
</feature>
<dbReference type="PANTHER" id="PTHR37299:SF1">
    <property type="entry name" value="STAGE 0 SPORULATION PROTEIN A HOMOLOG"/>
    <property type="match status" value="1"/>
</dbReference>
<dbReference type="Pfam" id="PF00072">
    <property type="entry name" value="Response_reg"/>
    <property type="match status" value="1"/>
</dbReference>
<dbReference type="PANTHER" id="PTHR37299">
    <property type="entry name" value="TRANSCRIPTIONAL REGULATOR-RELATED"/>
    <property type="match status" value="1"/>
</dbReference>
<dbReference type="SUPFAM" id="SSF52172">
    <property type="entry name" value="CheY-like"/>
    <property type="match status" value="1"/>
</dbReference>
<dbReference type="CDD" id="cd17536">
    <property type="entry name" value="REC_YesN-like"/>
    <property type="match status" value="1"/>
</dbReference>
<proteinExistence type="predicted"/>
<dbReference type="InterPro" id="IPR007492">
    <property type="entry name" value="LytTR_DNA-bd_dom"/>
</dbReference>
<dbReference type="InterPro" id="IPR046947">
    <property type="entry name" value="LytR-like"/>
</dbReference>
<keyword evidence="5" id="KW-1185">Reference proteome</keyword>
<dbReference type="GO" id="GO:0003677">
    <property type="term" value="F:DNA binding"/>
    <property type="evidence" value="ECO:0007669"/>
    <property type="project" value="UniProtKB-KW"/>
</dbReference>
<evidence type="ECO:0000313" key="5">
    <source>
        <dbReference type="Proteomes" id="UP001501126"/>
    </source>
</evidence>
<dbReference type="SMART" id="SM00850">
    <property type="entry name" value="LytTR"/>
    <property type="match status" value="1"/>
</dbReference>
<dbReference type="InterPro" id="IPR001789">
    <property type="entry name" value="Sig_transdc_resp-reg_receiver"/>
</dbReference>
<name>A0ABN1MK72_9FLAO</name>
<evidence type="ECO:0000313" key="4">
    <source>
        <dbReference type="EMBL" id="GAA0873596.1"/>
    </source>
</evidence>
<sequence length="248" mass="28579">MKALVVEDKEYIRKGLINLLESIDSDINVIGECESVAEALVVARTCKPELIFLDINLTDGTAFDFLDQFERIDFKIIFITAFEEYALKALKIGAVDYLLKPVDVDELKAALQKVEVTPIEKHREKLSTVKKLMGNENETIVLSLQDSYQVIDLNELLYCESDKGYTTFYCTEEKKFVVSKTLKEFEEILLNNNFLRPHQSYMVNLKFIDKYDKSGEIVLRNQKKIPVSTRKKESFLSSFLSANRFKNS</sequence>
<dbReference type="InterPro" id="IPR011006">
    <property type="entry name" value="CheY-like_superfamily"/>
</dbReference>
<accession>A0ABN1MK72</accession>